<name>A0ABU6SVV0_9FABA</name>
<gene>
    <name evidence="1" type="ORF">PIB30_090994</name>
</gene>
<dbReference type="Proteomes" id="UP001341840">
    <property type="component" value="Unassembled WGS sequence"/>
</dbReference>
<evidence type="ECO:0000313" key="1">
    <source>
        <dbReference type="EMBL" id="MED6140210.1"/>
    </source>
</evidence>
<proteinExistence type="predicted"/>
<keyword evidence="2" id="KW-1185">Reference proteome</keyword>
<evidence type="ECO:0000313" key="2">
    <source>
        <dbReference type="Proteomes" id="UP001341840"/>
    </source>
</evidence>
<dbReference type="EMBL" id="JASCZI010062204">
    <property type="protein sequence ID" value="MED6140210.1"/>
    <property type="molecule type" value="Genomic_DNA"/>
</dbReference>
<sequence>MGHDNRTGFFFWEWFMALDWFNPLRRIGLATDQVSVLSDLRHSKQRLMQGLGVVPFDYVIRATRAGYCPACLRTKLEGSLPKGCNDHPVPHCRCGSFVYALVTGSSPFCLEYLGYHYVTCCSQRNMAALDQPRVHDI</sequence>
<organism evidence="1 2">
    <name type="scientific">Stylosanthes scabra</name>
    <dbReference type="NCBI Taxonomy" id="79078"/>
    <lineage>
        <taxon>Eukaryota</taxon>
        <taxon>Viridiplantae</taxon>
        <taxon>Streptophyta</taxon>
        <taxon>Embryophyta</taxon>
        <taxon>Tracheophyta</taxon>
        <taxon>Spermatophyta</taxon>
        <taxon>Magnoliopsida</taxon>
        <taxon>eudicotyledons</taxon>
        <taxon>Gunneridae</taxon>
        <taxon>Pentapetalae</taxon>
        <taxon>rosids</taxon>
        <taxon>fabids</taxon>
        <taxon>Fabales</taxon>
        <taxon>Fabaceae</taxon>
        <taxon>Papilionoideae</taxon>
        <taxon>50 kb inversion clade</taxon>
        <taxon>dalbergioids sensu lato</taxon>
        <taxon>Dalbergieae</taxon>
        <taxon>Pterocarpus clade</taxon>
        <taxon>Stylosanthes</taxon>
    </lineage>
</organism>
<protein>
    <submittedName>
        <fullName evidence="1">Uncharacterized protein</fullName>
    </submittedName>
</protein>
<accession>A0ABU6SVV0</accession>
<reference evidence="1 2" key="1">
    <citation type="journal article" date="2023" name="Plants (Basel)">
        <title>Bridging the Gap: Combining Genomics and Transcriptomics Approaches to Understand Stylosanthes scabra, an Orphan Legume from the Brazilian Caatinga.</title>
        <authorList>
            <person name="Ferreira-Neto J.R.C."/>
            <person name="da Silva M.D."/>
            <person name="Binneck E."/>
            <person name="de Melo N.F."/>
            <person name="da Silva R.H."/>
            <person name="de Melo A.L.T.M."/>
            <person name="Pandolfi V."/>
            <person name="Bustamante F.O."/>
            <person name="Brasileiro-Vidal A.C."/>
            <person name="Benko-Iseppon A.M."/>
        </authorList>
    </citation>
    <scope>NUCLEOTIDE SEQUENCE [LARGE SCALE GENOMIC DNA]</scope>
    <source>
        <tissue evidence="1">Leaves</tissue>
    </source>
</reference>
<comment type="caution">
    <text evidence="1">The sequence shown here is derived from an EMBL/GenBank/DDBJ whole genome shotgun (WGS) entry which is preliminary data.</text>
</comment>